<reference evidence="4" key="1">
    <citation type="submission" date="2016-04" db="EMBL/GenBank/DDBJ databases">
        <title>Cephalotus genome sequencing.</title>
        <authorList>
            <person name="Fukushima K."/>
            <person name="Hasebe M."/>
            <person name="Fang X."/>
        </authorList>
    </citation>
    <scope>NUCLEOTIDE SEQUENCE [LARGE SCALE GENOMIC DNA]</scope>
    <source>
        <strain evidence="4">cv. St1</strain>
    </source>
</reference>
<name>A0A1Q3AU26_CEPFO</name>
<dbReference type="OrthoDB" id="420187at2759"/>
<dbReference type="FunFam" id="3.90.70.10:FF:000026">
    <property type="entry name" value="Ubiquitin carboxyl-terminal hydrolase 15"/>
    <property type="match status" value="1"/>
</dbReference>
<proteinExistence type="inferred from homology"/>
<dbReference type="PANTHER" id="PTHR24006">
    <property type="entry name" value="UBIQUITIN CARBOXYL-TERMINAL HYDROLASE"/>
    <property type="match status" value="1"/>
</dbReference>
<comment type="similarity">
    <text evidence="1">Belongs to the peptidase C19 family.</text>
</comment>
<dbReference type="InterPro" id="IPR050164">
    <property type="entry name" value="Peptidase_C19"/>
</dbReference>
<feature type="non-terminal residue" evidence="3">
    <location>
        <position position="664"/>
    </location>
</feature>
<dbReference type="AlphaFoldDB" id="A0A1Q3AU26"/>
<gene>
    <name evidence="3" type="ORF">CFOL_v3_02772</name>
</gene>
<dbReference type="GO" id="GO:0005829">
    <property type="term" value="C:cytosol"/>
    <property type="evidence" value="ECO:0007669"/>
    <property type="project" value="TreeGrafter"/>
</dbReference>
<protein>
    <submittedName>
        <fullName evidence="3">UCH domain-containing protein</fullName>
    </submittedName>
</protein>
<evidence type="ECO:0000259" key="2">
    <source>
        <dbReference type="PROSITE" id="PS50235"/>
    </source>
</evidence>
<dbReference type="PROSITE" id="PS00972">
    <property type="entry name" value="USP_1"/>
    <property type="match status" value="1"/>
</dbReference>
<dbReference type="EMBL" id="BDDD01000103">
    <property type="protein sequence ID" value="GAV59241.1"/>
    <property type="molecule type" value="Genomic_DNA"/>
</dbReference>
<dbReference type="InterPro" id="IPR038765">
    <property type="entry name" value="Papain-like_cys_pep_sf"/>
</dbReference>
<evidence type="ECO:0000256" key="1">
    <source>
        <dbReference type="ARBA" id="ARBA00009085"/>
    </source>
</evidence>
<organism evidence="3 4">
    <name type="scientific">Cephalotus follicularis</name>
    <name type="common">Albany pitcher plant</name>
    <dbReference type="NCBI Taxonomy" id="3775"/>
    <lineage>
        <taxon>Eukaryota</taxon>
        <taxon>Viridiplantae</taxon>
        <taxon>Streptophyta</taxon>
        <taxon>Embryophyta</taxon>
        <taxon>Tracheophyta</taxon>
        <taxon>Spermatophyta</taxon>
        <taxon>Magnoliopsida</taxon>
        <taxon>eudicotyledons</taxon>
        <taxon>Gunneridae</taxon>
        <taxon>Pentapetalae</taxon>
        <taxon>rosids</taxon>
        <taxon>fabids</taxon>
        <taxon>Oxalidales</taxon>
        <taxon>Cephalotaceae</taxon>
        <taxon>Cephalotus</taxon>
    </lineage>
</organism>
<comment type="caution">
    <text evidence="3">The sequence shown here is derived from an EMBL/GenBank/DDBJ whole genome shotgun (WGS) entry which is preliminary data.</text>
</comment>
<dbReference type="GO" id="GO:0004843">
    <property type="term" value="F:cysteine-type deubiquitinase activity"/>
    <property type="evidence" value="ECO:0007669"/>
    <property type="project" value="InterPro"/>
</dbReference>
<evidence type="ECO:0000313" key="4">
    <source>
        <dbReference type="Proteomes" id="UP000187406"/>
    </source>
</evidence>
<dbReference type="PROSITE" id="PS50235">
    <property type="entry name" value="USP_3"/>
    <property type="match status" value="1"/>
</dbReference>
<dbReference type="Pfam" id="PF00443">
    <property type="entry name" value="UCH"/>
    <property type="match status" value="1"/>
</dbReference>
<dbReference type="GO" id="GO:0005634">
    <property type="term" value="C:nucleus"/>
    <property type="evidence" value="ECO:0007669"/>
    <property type="project" value="TreeGrafter"/>
</dbReference>
<dbReference type="InterPro" id="IPR018200">
    <property type="entry name" value="USP_CS"/>
</dbReference>
<dbReference type="InParanoid" id="A0A1Q3AU26"/>
<feature type="non-terminal residue" evidence="3">
    <location>
        <position position="1"/>
    </location>
</feature>
<dbReference type="Proteomes" id="UP000187406">
    <property type="component" value="Unassembled WGS sequence"/>
</dbReference>
<dbReference type="STRING" id="3775.A0A1Q3AU26"/>
<dbReference type="Gene3D" id="3.90.70.10">
    <property type="entry name" value="Cysteine proteinases"/>
    <property type="match status" value="1"/>
</dbReference>
<sequence length="664" mass="73485">SKPKNLSSCSSGKCQIMHWRQGHKDQCRPQIGSNQNEEGSNFCFDGSPERHLLDDFGDMPATRSSVKKLKHTKLPTPESIDVTRVRMLHKSKSSCTIDEVDVKALLPKGKTVMSDYIQTGKPGNKEASAKNLGMDASHLRRLPSSSCLRSDHVHDNVEDDSRIMKGKNVRSVSFSAVDHLSPIPGVHMVTGSNSVLPAKVSGIPSFPKGARNALEKVITFAYEPFIKLYCHDEVILRPFGLTNCGNSCYANAVLQCLVFTPPLTSYLVRGLHSKACRKKDWCFLCEFESLILKGREGNSPLSPINILSKIKIGTHLGQGREEDAHEFLRYAVDTMQSVCLKEAGATGALAEETTIKCTKCHGKSELYERMMDLTVEIDGDIGSLQEALAQFTGSETLDRENKYRCSRCKSYEKAKKLTIMEAPNILTIMLKRFQSGNFGKLNKSVRFPEVLNIAPYMSGTSDKSPVYSLYAVIVHLDVMNATFSGHYVCYVKNILGEWFRINDSVVIAVELERVLLEEAYMLFYARHSPRAPSNPVTNGGRTKKRNLQAVPSSLRAIKTESNSNVSNMVASMAQRKHGNYPNWLIEDGHTSNHLLDSDGYRFHAMQRVADSSSESSSLFSGSDASSCSTASTTRTEDLSDYIFGEGGRNWCSDYGLGSDLVLSS</sequence>
<keyword evidence="4" id="KW-1185">Reference proteome</keyword>
<dbReference type="SUPFAM" id="SSF54001">
    <property type="entry name" value="Cysteine proteinases"/>
    <property type="match status" value="1"/>
</dbReference>
<dbReference type="PANTHER" id="PTHR24006:SF690">
    <property type="entry name" value="UBIQUITIN CARBOXYL-TERMINAL HYDROLASE 17"/>
    <property type="match status" value="1"/>
</dbReference>
<dbReference type="InterPro" id="IPR028889">
    <property type="entry name" value="USP"/>
</dbReference>
<dbReference type="GO" id="GO:0016579">
    <property type="term" value="P:protein deubiquitination"/>
    <property type="evidence" value="ECO:0007669"/>
    <property type="project" value="InterPro"/>
</dbReference>
<feature type="domain" description="USP" evidence="2">
    <location>
        <begin position="239"/>
        <end position="527"/>
    </location>
</feature>
<dbReference type="InterPro" id="IPR001394">
    <property type="entry name" value="Peptidase_C19_UCH"/>
</dbReference>
<evidence type="ECO:0000313" key="3">
    <source>
        <dbReference type="EMBL" id="GAV59241.1"/>
    </source>
</evidence>
<accession>A0A1Q3AU26</accession>